<gene>
    <name evidence="2" type="ORF">CSSPJE1EN2_LOCUS24115</name>
</gene>
<feature type="transmembrane region" description="Helical" evidence="1">
    <location>
        <begin position="6"/>
        <end position="33"/>
    </location>
</feature>
<keyword evidence="1" id="KW-1133">Transmembrane helix</keyword>
<evidence type="ECO:0000256" key="1">
    <source>
        <dbReference type="SAM" id="Phobius"/>
    </source>
</evidence>
<evidence type="ECO:0000313" key="3">
    <source>
        <dbReference type="Proteomes" id="UP001497522"/>
    </source>
</evidence>
<protein>
    <submittedName>
        <fullName evidence="2">Uncharacterized protein</fullName>
    </submittedName>
</protein>
<keyword evidence="3" id="KW-1185">Reference proteome</keyword>
<accession>A0ABP1C1Y9</accession>
<sequence length="205" mass="22450">MTICGTLVSGACLCSAIYIALWTLNAIIAAIYFDTWLPKIGLTEIQLITFNVTRTPALDTKSAFSLDADLNVTVEARHYSRHPSIDRVDFLIATSYQGNSAQNYQGVNFGSCRTPRMRRHGGYNDTLTINCEVKLQGYAISDTDGADLQNQIGKGILLLEVYTKAKISAPSVFLLYRKGASETCKIVMRPPSTSLPAKILDSLCT</sequence>
<dbReference type="Proteomes" id="UP001497522">
    <property type="component" value="Chromosome 9"/>
</dbReference>
<dbReference type="EMBL" id="OZ023710">
    <property type="protein sequence ID" value="CAK9882864.1"/>
    <property type="molecule type" value="Genomic_DNA"/>
</dbReference>
<keyword evidence="1" id="KW-0472">Membrane</keyword>
<keyword evidence="1" id="KW-0812">Transmembrane</keyword>
<evidence type="ECO:0000313" key="2">
    <source>
        <dbReference type="EMBL" id="CAK9882864.1"/>
    </source>
</evidence>
<reference evidence="2" key="1">
    <citation type="submission" date="2024-03" db="EMBL/GenBank/DDBJ databases">
        <authorList>
            <consortium name="ELIXIR-Norway"/>
            <consortium name="Elixir Norway"/>
        </authorList>
    </citation>
    <scope>NUCLEOTIDE SEQUENCE</scope>
</reference>
<organism evidence="2 3">
    <name type="scientific">Sphagnum jensenii</name>
    <dbReference type="NCBI Taxonomy" id="128206"/>
    <lineage>
        <taxon>Eukaryota</taxon>
        <taxon>Viridiplantae</taxon>
        <taxon>Streptophyta</taxon>
        <taxon>Embryophyta</taxon>
        <taxon>Bryophyta</taxon>
        <taxon>Sphagnophytina</taxon>
        <taxon>Sphagnopsida</taxon>
        <taxon>Sphagnales</taxon>
        <taxon>Sphagnaceae</taxon>
        <taxon>Sphagnum</taxon>
    </lineage>
</organism>
<proteinExistence type="predicted"/>
<name>A0ABP1C1Y9_9BRYO</name>